<evidence type="ECO:0000256" key="1">
    <source>
        <dbReference type="ARBA" id="ARBA00022741"/>
    </source>
</evidence>
<dbReference type="GO" id="GO:0005634">
    <property type="term" value="C:nucleus"/>
    <property type="evidence" value="ECO:0007669"/>
    <property type="project" value="TreeGrafter"/>
</dbReference>
<dbReference type="GO" id="GO:0005524">
    <property type="term" value="F:ATP binding"/>
    <property type="evidence" value="ECO:0007669"/>
    <property type="project" value="UniProtKB-KW"/>
</dbReference>
<protein>
    <submittedName>
        <fullName evidence="4">AAA_5 domain-containing protein</fullName>
    </submittedName>
</protein>
<dbReference type="PANTHER" id="PTHR48103:SF2">
    <property type="entry name" value="MIDASIN"/>
    <property type="match status" value="1"/>
</dbReference>
<evidence type="ECO:0000313" key="3">
    <source>
        <dbReference type="Proteomes" id="UP000095283"/>
    </source>
</evidence>
<reference evidence="4" key="1">
    <citation type="submission" date="2016-11" db="UniProtKB">
        <authorList>
            <consortium name="WormBaseParasite"/>
        </authorList>
    </citation>
    <scope>IDENTIFICATION</scope>
</reference>
<dbReference type="Proteomes" id="UP000095283">
    <property type="component" value="Unplaced"/>
</dbReference>
<dbReference type="AlphaFoldDB" id="A0A1I7XN60"/>
<keyword evidence="3" id="KW-1185">Reference proteome</keyword>
<sequence length="247" mass="28023">MCMAFLTNLDMENKNEMRMKIHIAFRVATNITIPPPHGDGQNNYVQVEGYWIERGAELPQEDNKYVITKTVKENMAEIARIICSGRFPVLLEGETSAGKTSIVCHLARLTGNSVVRINNHEHTDVQEYMGSYLFVPELNQTIPANPRFRLFATQNPAGTYSGRKRLSRALLSRFIVLKFHHLPLDELSAMVCTRCCVHMSAASKMISVLSELRLMRSLSGLFSARDGNFLYLYQFILNVAHCRLLVL</sequence>
<evidence type="ECO:0000256" key="2">
    <source>
        <dbReference type="ARBA" id="ARBA00022840"/>
    </source>
</evidence>
<dbReference type="GO" id="GO:0000055">
    <property type="term" value="P:ribosomal large subunit export from nucleus"/>
    <property type="evidence" value="ECO:0007669"/>
    <property type="project" value="TreeGrafter"/>
</dbReference>
<organism evidence="3 4">
    <name type="scientific">Heterorhabditis bacteriophora</name>
    <name type="common">Entomopathogenic nematode worm</name>
    <dbReference type="NCBI Taxonomy" id="37862"/>
    <lineage>
        <taxon>Eukaryota</taxon>
        <taxon>Metazoa</taxon>
        <taxon>Ecdysozoa</taxon>
        <taxon>Nematoda</taxon>
        <taxon>Chromadorea</taxon>
        <taxon>Rhabditida</taxon>
        <taxon>Rhabditina</taxon>
        <taxon>Rhabditomorpha</taxon>
        <taxon>Strongyloidea</taxon>
        <taxon>Heterorhabditidae</taxon>
        <taxon>Heterorhabditis</taxon>
    </lineage>
</organism>
<dbReference type="Gene3D" id="3.40.50.300">
    <property type="entry name" value="P-loop containing nucleotide triphosphate hydrolases"/>
    <property type="match status" value="2"/>
</dbReference>
<keyword evidence="1" id="KW-0547">Nucleotide-binding</keyword>
<dbReference type="WBParaSite" id="Hba_18974">
    <property type="protein sequence ID" value="Hba_18974"/>
    <property type="gene ID" value="Hba_18974"/>
</dbReference>
<evidence type="ECO:0000313" key="4">
    <source>
        <dbReference type="WBParaSite" id="Hba_18974"/>
    </source>
</evidence>
<dbReference type="GO" id="GO:0000027">
    <property type="term" value="P:ribosomal large subunit assembly"/>
    <property type="evidence" value="ECO:0007669"/>
    <property type="project" value="TreeGrafter"/>
</dbReference>
<dbReference type="InterPro" id="IPR027417">
    <property type="entry name" value="P-loop_NTPase"/>
</dbReference>
<accession>A0A1I7XN60</accession>
<dbReference type="PANTHER" id="PTHR48103">
    <property type="entry name" value="MIDASIN-RELATED"/>
    <property type="match status" value="1"/>
</dbReference>
<proteinExistence type="predicted"/>
<keyword evidence="2" id="KW-0067">ATP-binding</keyword>
<dbReference type="GO" id="GO:0030687">
    <property type="term" value="C:preribosome, large subunit precursor"/>
    <property type="evidence" value="ECO:0007669"/>
    <property type="project" value="TreeGrafter"/>
</dbReference>
<name>A0A1I7XN60_HETBA</name>
<dbReference type="SUPFAM" id="SSF52540">
    <property type="entry name" value="P-loop containing nucleoside triphosphate hydrolases"/>
    <property type="match status" value="1"/>
</dbReference>